<keyword evidence="6 10" id="KW-1133">Transmembrane helix</keyword>
<dbReference type="Pfam" id="PF03065">
    <property type="entry name" value="Glyco_hydro_57"/>
    <property type="match status" value="1"/>
</dbReference>
<dbReference type="SUPFAM" id="SSF161098">
    <property type="entry name" value="MetI-like"/>
    <property type="match status" value="1"/>
</dbReference>
<dbReference type="Proteomes" id="UP000591948">
    <property type="component" value="Unassembled WGS sequence"/>
</dbReference>
<dbReference type="Gene3D" id="1.10.3720.10">
    <property type="entry name" value="MetI-like"/>
    <property type="match status" value="1"/>
</dbReference>
<dbReference type="InterPro" id="IPR035906">
    <property type="entry name" value="MetI-like_sf"/>
</dbReference>
<dbReference type="AlphaFoldDB" id="A0A6V8PB18"/>
<evidence type="ECO:0000256" key="6">
    <source>
        <dbReference type="ARBA" id="ARBA00022989"/>
    </source>
</evidence>
<dbReference type="InterPro" id="IPR004300">
    <property type="entry name" value="Glyco_hydro_57_N"/>
</dbReference>
<comment type="subcellular location">
    <subcellularLocation>
        <location evidence="1 10">Cell membrane</location>
        <topology evidence="1 10">Multi-pass membrane protein</topology>
    </subcellularLocation>
</comment>
<sequence length="236" mass="26558">VMLSGIGLPPIQWMTSPFWNFAAASITNIWLGIPFMMIIMLGGLQSIPAEFYDAAEIDGASGWQQFRTITLPMLRPVLTPAVILGTIWTFTEQDFRDLQIWFNLAWTDPDFLAEEPLKGLVDKGRDFIEADKQIIFQVHREIIKGVIPKHKELQDKGQIEITTTPYAHPILPLIYATDLADTGDPNAELPRRFSYPQDAIAHLARSVQIYEDHFGGKPKGLWPSEGAVAQEIVKMV</sequence>
<dbReference type="PROSITE" id="PS50928">
    <property type="entry name" value="ABC_TM1"/>
    <property type="match status" value="1"/>
</dbReference>
<evidence type="ECO:0000313" key="13">
    <source>
        <dbReference type="Proteomes" id="UP000591948"/>
    </source>
</evidence>
<evidence type="ECO:0000256" key="5">
    <source>
        <dbReference type="ARBA" id="ARBA00022692"/>
    </source>
</evidence>
<keyword evidence="3 10" id="KW-0813">Transport</keyword>
<evidence type="ECO:0000256" key="2">
    <source>
        <dbReference type="ARBA" id="ARBA00006821"/>
    </source>
</evidence>
<dbReference type="EMBL" id="BLRY01000441">
    <property type="protein sequence ID" value="GFP28834.1"/>
    <property type="molecule type" value="Genomic_DNA"/>
</dbReference>
<evidence type="ECO:0000256" key="3">
    <source>
        <dbReference type="ARBA" id="ARBA00022448"/>
    </source>
</evidence>
<gene>
    <name evidence="12" type="ORF">HKBW3S33_02250</name>
</gene>
<evidence type="ECO:0000313" key="12">
    <source>
        <dbReference type="EMBL" id="GFP28834.1"/>
    </source>
</evidence>
<feature type="non-terminal residue" evidence="12">
    <location>
        <position position="236"/>
    </location>
</feature>
<dbReference type="InterPro" id="IPR051393">
    <property type="entry name" value="ABC_transporter_permease"/>
</dbReference>
<dbReference type="GO" id="GO:0055085">
    <property type="term" value="P:transmembrane transport"/>
    <property type="evidence" value="ECO:0007669"/>
    <property type="project" value="InterPro"/>
</dbReference>
<keyword evidence="4" id="KW-1003">Cell membrane</keyword>
<protein>
    <submittedName>
        <fullName evidence="12">Multiple sugar transport system permease protein</fullName>
    </submittedName>
</protein>
<organism evidence="12 13">
    <name type="scientific">Candidatus Hakubella thermalkaliphila</name>
    <dbReference type="NCBI Taxonomy" id="2754717"/>
    <lineage>
        <taxon>Bacteria</taxon>
        <taxon>Bacillati</taxon>
        <taxon>Actinomycetota</taxon>
        <taxon>Actinomycetota incertae sedis</taxon>
        <taxon>Candidatus Hakubellales</taxon>
        <taxon>Candidatus Hakubellaceae</taxon>
        <taxon>Candidatus Hakubella</taxon>
    </lineage>
</organism>
<dbReference type="SUPFAM" id="SSF88713">
    <property type="entry name" value="Glycoside hydrolase/deacetylase"/>
    <property type="match status" value="1"/>
</dbReference>
<feature type="non-terminal residue" evidence="12">
    <location>
        <position position="1"/>
    </location>
</feature>
<dbReference type="PANTHER" id="PTHR30193:SF41">
    <property type="entry name" value="DIACETYLCHITOBIOSE UPTAKE SYSTEM PERMEASE PROTEIN NGCF"/>
    <property type="match status" value="1"/>
</dbReference>
<comment type="caution">
    <text evidence="10">Lacks conserved residue(s) required for the propagation of feature annotation.</text>
</comment>
<evidence type="ECO:0000256" key="9">
    <source>
        <dbReference type="RuleBase" id="RU361196"/>
    </source>
</evidence>
<dbReference type="GO" id="GO:0005886">
    <property type="term" value="C:plasma membrane"/>
    <property type="evidence" value="ECO:0007669"/>
    <property type="project" value="UniProtKB-SubCell"/>
</dbReference>
<evidence type="ECO:0000256" key="8">
    <source>
        <dbReference type="ARBA" id="ARBA00023277"/>
    </source>
</evidence>
<keyword evidence="5 10" id="KW-0812">Transmembrane</keyword>
<dbReference type="Gene3D" id="3.20.110.10">
    <property type="entry name" value="Glycoside hydrolase 38, N terminal domain"/>
    <property type="match status" value="1"/>
</dbReference>
<dbReference type="InterPro" id="IPR000515">
    <property type="entry name" value="MetI-like"/>
</dbReference>
<dbReference type="InterPro" id="IPR027291">
    <property type="entry name" value="Glyco_hydro_38_N_sf"/>
</dbReference>
<evidence type="ECO:0000256" key="4">
    <source>
        <dbReference type="ARBA" id="ARBA00022475"/>
    </source>
</evidence>
<dbReference type="InterPro" id="IPR011330">
    <property type="entry name" value="Glyco_hydro/deAcase_b/a-brl"/>
</dbReference>
<reference evidence="12 13" key="1">
    <citation type="journal article" date="2020" name="Front. Microbiol.">
        <title>Single-cell genomics of novel Actinobacteria with the Wood-Ljungdahl pathway discovered in a serpentinizing system.</title>
        <authorList>
            <person name="Merino N."/>
            <person name="Kawai M."/>
            <person name="Boyd E.S."/>
            <person name="Colman D.R."/>
            <person name="McGlynn S.E."/>
            <person name="Nealson K.H."/>
            <person name="Kurokawa K."/>
            <person name="Hongoh Y."/>
        </authorList>
    </citation>
    <scope>NUCLEOTIDE SEQUENCE [LARGE SCALE GENOMIC DNA]</scope>
    <source>
        <strain evidence="12 13">S33</strain>
    </source>
</reference>
<evidence type="ECO:0000256" key="10">
    <source>
        <dbReference type="RuleBase" id="RU363032"/>
    </source>
</evidence>
<comment type="similarity">
    <text evidence="2 9">Belongs to the glycosyl hydrolase 57 family.</text>
</comment>
<dbReference type="Pfam" id="PF00528">
    <property type="entry name" value="BPD_transp_1"/>
    <property type="match status" value="1"/>
</dbReference>
<keyword evidence="13" id="KW-1185">Reference proteome</keyword>
<comment type="caution">
    <text evidence="12">The sequence shown here is derived from an EMBL/GenBank/DDBJ whole genome shotgun (WGS) entry which is preliminary data.</text>
</comment>
<evidence type="ECO:0000256" key="1">
    <source>
        <dbReference type="ARBA" id="ARBA00004651"/>
    </source>
</evidence>
<keyword evidence="7 10" id="KW-0472">Membrane</keyword>
<keyword evidence="12" id="KW-0762">Sugar transport</keyword>
<feature type="transmembrane region" description="Helical" evidence="10">
    <location>
        <begin position="18"/>
        <end position="41"/>
    </location>
</feature>
<accession>A0A6V8PB18</accession>
<comment type="similarity">
    <text evidence="10">Belongs to the binding-protein-dependent transport system permease family.</text>
</comment>
<feature type="domain" description="ABC transmembrane type-1" evidence="11">
    <location>
        <begin position="1"/>
        <end position="147"/>
    </location>
</feature>
<dbReference type="PANTHER" id="PTHR30193">
    <property type="entry name" value="ABC TRANSPORTER PERMEASE PROTEIN"/>
    <property type="match status" value="1"/>
</dbReference>
<evidence type="ECO:0000256" key="7">
    <source>
        <dbReference type="ARBA" id="ARBA00023136"/>
    </source>
</evidence>
<evidence type="ECO:0000259" key="11">
    <source>
        <dbReference type="PROSITE" id="PS50928"/>
    </source>
</evidence>
<keyword evidence="8 9" id="KW-0119">Carbohydrate metabolism</keyword>
<dbReference type="CDD" id="cd06261">
    <property type="entry name" value="TM_PBP2"/>
    <property type="match status" value="1"/>
</dbReference>
<dbReference type="GO" id="GO:0005975">
    <property type="term" value="P:carbohydrate metabolic process"/>
    <property type="evidence" value="ECO:0007669"/>
    <property type="project" value="InterPro"/>
</dbReference>
<dbReference type="GO" id="GO:0003824">
    <property type="term" value="F:catalytic activity"/>
    <property type="evidence" value="ECO:0007669"/>
    <property type="project" value="InterPro"/>
</dbReference>
<proteinExistence type="inferred from homology"/>
<name>A0A6V8PB18_9ACTN</name>